<evidence type="ECO:0000259" key="7">
    <source>
        <dbReference type="Pfam" id="PF04542"/>
    </source>
</evidence>
<reference evidence="9 10" key="1">
    <citation type="journal article" date="2015" name="Appl. Environ. Microbiol.">
        <title>Aerobic and Anaerobic Thiosulfate Oxidation by a Cold-Adapted, Subglacial Chemoautotroph.</title>
        <authorList>
            <person name="Harrold Z.R."/>
            <person name="Skidmore M.L."/>
            <person name="Hamilton T.L."/>
            <person name="Desch L."/>
            <person name="Amada K."/>
            <person name="van Gelder W."/>
            <person name="Glover K."/>
            <person name="Roden E.E."/>
            <person name="Boyd E.S."/>
        </authorList>
    </citation>
    <scope>NUCLEOTIDE SEQUENCE [LARGE SCALE GENOMIC DNA]</scope>
    <source>
        <strain evidence="9 10">RG</strain>
    </source>
</reference>
<dbReference type="Pfam" id="PF04542">
    <property type="entry name" value="Sigma70_r2"/>
    <property type="match status" value="1"/>
</dbReference>
<evidence type="ECO:0000313" key="10">
    <source>
        <dbReference type="Proteomes" id="UP000064243"/>
    </source>
</evidence>
<dbReference type="PATRIC" id="fig|36861.3.peg.2249"/>
<keyword evidence="4 6" id="KW-0238">DNA-binding</keyword>
<dbReference type="GO" id="GO:0003677">
    <property type="term" value="F:DNA binding"/>
    <property type="evidence" value="ECO:0007669"/>
    <property type="project" value="UniProtKB-KW"/>
</dbReference>
<feature type="domain" description="RNA polymerase sigma factor 70 region 4 type 2" evidence="8">
    <location>
        <begin position="130"/>
        <end position="178"/>
    </location>
</feature>
<dbReference type="InterPro" id="IPR013325">
    <property type="entry name" value="RNA_pol_sigma_r2"/>
</dbReference>
<dbReference type="InterPro" id="IPR013249">
    <property type="entry name" value="RNA_pol_sigma70_r4_t2"/>
</dbReference>
<dbReference type="SUPFAM" id="SSF88946">
    <property type="entry name" value="Sigma2 domain of RNA polymerase sigma factors"/>
    <property type="match status" value="1"/>
</dbReference>
<evidence type="ECO:0000256" key="6">
    <source>
        <dbReference type="RuleBase" id="RU000716"/>
    </source>
</evidence>
<dbReference type="InterPro" id="IPR007627">
    <property type="entry name" value="RNA_pol_sigma70_r2"/>
</dbReference>
<dbReference type="Gene3D" id="1.10.1740.10">
    <property type="match status" value="1"/>
</dbReference>
<dbReference type="PROSITE" id="PS01063">
    <property type="entry name" value="SIGMA70_ECF"/>
    <property type="match status" value="1"/>
</dbReference>
<name>A0A106BKJ9_THIDE</name>
<dbReference type="PANTHER" id="PTHR43133:SF8">
    <property type="entry name" value="RNA POLYMERASE SIGMA FACTOR HI_1459-RELATED"/>
    <property type="match status" value="1"/>
</dbReference>
<dbReference type="InterPro" id="IPR014289">
    <property type="entry name" value="RNA_pol_sigma-24-rel"/>
</dbReference>
<dbReference type="NCBIfam" id="TIGR02937">
    <property type="entry name" value="sigma70-ECF"/>
    <property type="match status" value="1"/>
</dbReference>
<keyword evidence="3 6" id="KW-0731">Sigma factor</keyword>
<dbReference type="InterPro" id="IPR036388">
    <property type="entry name" value="WH-like_DNA-bd_sf"/>
</dbReference>
<evidence type="ECO:0000256" key="5">
    <source>
        <dbReference type="ARBA" id="ARBA00023163"/>
    </source>
</evidence>
<evidence type="ECO:0000256" key="4">
    <source>
        <dbReference type="ARBA" id="ARBA00023125"/>
    </source>
</evidence>
<comment type="similarity">
    <text evidence="1 6">Belongs to the sigma-70 factor family. ECF subfamily.</text>
</comment>
<dbReference type="InterPro" id="IPR014284">
    <property type="entry name" value="RNA_pol_sigma-70_dom"/>
</dbReference>
<protein>
    <recommendedName>
        <fullName evidence="6">RNA polymerase sigma factor</fullName>
    </recommendedName>
</protein>
<keyword evidence="10" id="KW-1185">Reference proteome</keyword>
<comment type="caution">
    <text evidence="9">The sequence shown here is derived from an EMBL/GenBank/DDBJ whole genome shotgun (WGS) entry which is preliminary data.</text>
</comment>
<evidence type="ECO:0000313" key="9">
    <source>
        <dbReference type="EMBL" id="KVW94193.1"/>
    </source>
</evidence>
<feature type="domain" description="RNA polymerase sigma-70 region 2" evidence="7">
    <location>
        <begin position="14"/>
        <end position="79"/>
    </location>
</feature>
<dbReference type="PANTHER" id="PTHR43133">
    <property type="entry name" value="RNA POLYMERASE ECF-TYPE SIGMA FACTO"/>
    <property type="match status" value="1"/>
</dbReference>
<dbReference type="SUPFAM" id="SSF88659">
    <property type="entry name" value="Sigma3 and sigma4 domains of RNA polymerase sigma factors"/>
    <property type="match status" value="1"/>
</dbReference>
<dbReference type="InterPro" id="IPR000838">
    <property type="entry name" value="RNA_pol_sigma70_ECF_CS"/>
</dbReference>
<dbReference type="RefSeq" id="WP_059757105.1">
    <property type="nucleotide sequence ID" value="NZ_LDUG01000036.1"/>
</dbReference>
<dbReference type="Proteomes" id="UP000064243">
    <property type="component" value="Unassembled WGS sequence"/>
</dbReference>
<dbReference type="InterPro" id="IPR013324">
    <property type="entry name" value="RNA_pol_sigma_r3/r4-like"/>
</dbReference>
<accession>A0A106BKJ9</accession>
<evidence type="ECO:0000259" key="8">
    <source>
        <dbReference type="Pfam" id="PF08281"/>
    </source>
</evidence>
<gene>
    <name evidence="9" type="ORF">ABW22_12355</name>
</gene>
<dbReference type="EMBL" id="LDUG01000036">
    <property type="protein sequence ID" value="KVW94193.1"/>
    <property type="molecule type" value="Genomic_DNA"/>
</dbReference>
<dbReference type="GO" id="GO:0006352">
    <property type="term" value="P:DNA-templated transcription initiation"/>
    <property type="evidence" value="ECO:0007669"/>
    <property type="project" value="InterPro"/>
</dbReference>
<dbReference type="Gene3D" id="1.10.10.10">
    <property type="entry name" value="Winged helix-like DNA-binding domain superfamily/Winged helix DNA-binding domain"/>
    <property type="match status" value="1"/>
</dbReference>
<keyword evidence="2 6" id="KW-0805">Transcription regulation</keyword>
<dbReference type="GO" id="GO:0016987">
    <property type="term" value="F:sigma factor activity"/>
    <property type="evidence" value="ECO:0007669"/>
    <property type="project" value="UniProtKB-KW"/>
</dbReference>
<proteinExistence type="inferred from homology"/>
<organism evidence="9 10">
    <name type="scientific">Thiobacillus denitrificans</name>
    <dbReference type="NCBI Taxonomy" id="36861"/>
    <lineage>
        <taxon>Bacteria</taxon>
        <taxon>Pseudomonadati</taxon>
        <taxon>Pseudomonadota</taxon>
        <taxon>Betaproteobacteria</taxon>
        <taxon>Nitrosomonadales</taxon>
        <taxon>Thiobacillaceae</taxon>
        <taxon>Thiobacillus</taxon>
    </lineage>
</organism>
<keyword evidence="5 6" id="KW-0804">Transcription</keyword>
<dbReference type="AlphaFoldDB" id="A0A106BKJ9"/>
<evidence type="ECO:0000256" key="1">
    <source>
        <dbReference type="ARBA" id="ARBA00010641"/>
    </source>
</evidence>
<dbReference type="NCBIfam" id="TIGR02943">
    <property type="entry name" value="Sig70_famx1"/>
    <property type="match status" value="1"/>
</dbReference>
<evidence type="ECO:0000256" key="2">
    <source>
        <dbReference type="ARBA" id="ARBA00023015"/>
    </source>
</evidence>
<evidence type="ECO:0000256" key="3">
    <source>
        <dbReference type="ARBA" id="ARBA00023082"/>
    </source>
</evidence>
<dbReference type="InterPro" id="IPR039425">
    <property type="entry name" value="RNA_pol_sigma-70-like"/>
</dbReference>
<dbReference type="Pfam" id="PF08281">
    <property type="entry name" value="Sigma70_r4_2"/>
    <property type="match status" value="1"/>
</dbReference>
<sequence>MSDTTSESPETWLEQHGSALYRFAMLRLRDANKAEEVVQDTLVAALQAHARFNGGASVRTWLIGILKHKIMDQFRHEAREAPLESPDLVSADNDLFADEDFFDANGSWREKVSDWGNPEDSLARSQLIAILQRCLDALPERLGRLFMLREVMEESTETICQEMEISPTNVWTMLYRARMGLRQCLDQNGAGRARN</sequence>